<evidence type="ECO:0000256" key="1">
    <source>
        <dbReference type="ARBA" id="ARBA00005820"/>
    </source>
</evidence>
<evidence type="ECO:0000313" key="9">
    <source>
        <dbReference type="Proteomes" id="UP000632125"/>
    </source>
</evidence>
<dbReference type="InterPro" id="IPR001789">
    <property type="entry name" value="Sig_transdc_resp-reg_receiver"/>
</dbReference>
<evidence type="ECO:0000256" key="2">
    <source>
        <dbReference type="ARBA" id="ARBA00023012"/>
    </source>
</evidence>
<evidence type="ECO:0000256" key="3">
    <source>
        <dbReference type="ARBA" id="ARBA00023015"/>
    </source>
</evidence>
<keyword evidence="9" id="KW-1185">Reference proteome</keyword>
<dbReference type="PANTHER" id="PTHR35807">
    <property type="entry name" value="TRANSCRIPTIONAL REGULATOR REDD-RELATED"/>
    <property type="match status" value="1"/>
</dbReference>
<evidence type="ECO:0000313" key="8">
    <source>
        <dbReference type="EMBL" id="MBD2868696.1"/>
    </source>
</evidence>
<comment type="similarity">
    <text evidence="1">Belongs to the AfsR/DnrI/RedD regulatory family.</text>
</comment>
<dbReference type="AlphaFoldDB" id="A0A927H4R5"/>
<dbReference type="InterPro" id="IPR011006">
    <property type="entry name" value="CheY-like_superfamily"/>
</dbReference>
<dbReference type="SMART" id="SM00862">
    <property type="entry name" value="Trans_reg_C"/>
    <property type="match status" value="1"/>
</dbReference>
<proteinExistence type="inferred from homology"/>
<comment type="caution">
    <text evidence="8">The sequence shown here is derived from an EMBL/GenBank/DDBJ whole genome shotgun (WGS) entry which is preliminary data.</text>
</comment>
<reference evidence="8" key="1">
    <citation type="submission" date="2020-09" db="EMBL/GenBank/DDBJ databases">
        <title>A novel bacterium of genus Paenibacillus, isolated from South China Sea.</title>
        <authorList>
            <person name="Huang H."/>
            <person name="Mo K."/>
            <person name="Hu Y."/>
        </authorList>
    </citation>
    <scope>NUCLEOTIDE SEQUENCE</scope>
    <source>
        <strain evidence="8">IB182493</strain>
    </source>
</reference>
<protein>
    <submittedName>
        <fullName evidence="8">Response regulator</fullName>
    </submittedName>
</protein>
<evidence type="ECO:0000256" key="6">
    <source>
        <dbReference type="PROSITE-ProRule" id="PRU00169"/>
    </source>
</evidence>
<accession>A0A927H4R5</accession>
<organism evidence="8 9">
    <name type="scientific">Paenibacillus arenilitoris</name>
    <dbReference type="NCBI Taxonomy" id="2772299"/>
    <lineage>
        <taxon>Bacteria</taxon>
        <taxon>Bacillati</taxon>
        <taxon>Bacillota</taxon>
        <taxon>Bacilli</taxon>
        <taxon>Bacillales</taxon>
        <taxon>Paenibacillaceae</taxon>
        <taxon>Paenibacillus</taxon>
    </lineage>
</organism>
<keyword evidence="2" id="KW-0902">Two-component regulatory system</keyword>
<feature type="domain" description="Response regulatory" evidence="7">
    <location>
        <begin position="3"/>
        <end position="119"/>
    </location>
</feature>
<feature type="modified residue" description="4-aspartylphosphate" evidence="6">
    <location>
        <position position="56"/>
    </location>
</feature>
<dbReference type="PROSITE" id="PS50110">
    <property type="entry name" value="RESPONSE_REGULATORY"/>
    <property type="match status" value="1"/>
</dbReference>
<keyword evidence="4" id="KW-0238">DNA-binding</keyword>
<dbReference type="InterPro" id="IPR051677">
    <property type="entry name" value="AfsR-DnrI-RedD_regulator"/>
</dbReference>
<dbReference type="SMART" id="SM00448">
    <property type="entry name" value="REC"/>
    <property type="match status" value="1"/>
</dbReference>
<keyword evidence="3" id="KW-0805">Transcription regulation</keyword>
<dbReference type="Pfam" id="PF00072">
    <property type="entry name" value="Response_reg"/>
    <property type="match status" value="1"/>
</dbReference>
<dbReference type="GO" id="GO:0000160">
    <property type="term" value="P:phosphorelay signal transduction system"/>
    <property type="evidence" value="ECO:0007669"/>
    <property type="project" value="UniProtKB-KW"/>
</dbReference>
<dbReference type="SUPFAM" id="SSF52172">
    <property type="entry name" value="CheY-like"/>
    <property type="match status" value="1"/>
</dbReference>
<dbReference type="SMART" id="SM01043">
    <property type="entry name" value="BTAD"/>
    <property type="match status" value="1"/>
</dbReference>
<keyword evidence="5" id="KW-0804">Transcription</keyword>
<dbReference type="InterPro" id="IPR011990">
    <property type="entry name" value="TPR-like_helical_dom_sf"/>
</dbReference>
<dbReference type="GO" id="GO:0006355">
    <property type="term" value="P:regulation of DNA-templated transcription"/>
    <property type="evidence" value="ECO:0007669"/>
    <property type="project" value="InterPro"/>
</dbReference>
<dbReference type="Gene3D" id="1.25.40.10">
    <property type="entry name" value="Tetratricopeptide repeat domain"/>
    <property type="match status" value="1"/>
</dbReference>
<dbReference type="Gene3D" id="1.10.10.10">
    <property type="entry name" value="Winged helix-like DNA-binding domain superfamily/Winged helix DNA-binding domain"/>
    <property type="match status" value="1"/>
</dbReference>
<dbReference type="Pfam" id="PF03704">
    <property type="entry name" value="BTAD"/>
    <property type="match status" value="1"/>
</dbReference>
<dbReference type="PANTHER" id="PTHR35807:SF2">
    <property type="entry name" value="TRANSCRIPTIONAL ACTIVATOR DOMAIN"/>
    <property type="match status" value="1"/>
</dbReference>
<dbReference type="InterPro" id="IPR016032">
    <property type="entry name" value="Sig_transdc_resp-reg_C-effctor"/>
</dbReference>
<name>A0A927H4R5_9BACL</name>
<dbReference type="SUPFAM" id="SSF46894">
    <property type="entry name" value="C-terminal effector domain of the bipartite response regulators"/>
    <property type="match status" value="1"/>
</dbReference>
<evidence type="ECO:0000256" key="5">
    <source>
        <dbReference type="ARBA" id="ARBA00023163"/>
    </source>
</evidence>
<dbReference type="InterPro" id="IPR036388">
    <property type="entry name" value="WH-like_DNA-bd_sf"/>
</dbReference>
<dbReference type="InterPro" id="IPR001867">
    <property type="entry name" value="OmpR/PhoB-type_DNA-bd"/>
</dbReference>
<keyword evidence="6" id="KW-0597">Phosphoprotein</keyword>
<dbReference type="Gene3D" id="3.40.50.2300">
    <property type="match status" value="1"/>
</dbReference>
<dbReference type="Proteomes" id="UP000632125">
    <property type="component" value="Unassembled WGS sequence"/>
</dbReference>
<dbReference type="InterPro" id="IPR005158">
    <property type="entry name" value="BTAD"/>
</dbReference>
<dbReference type="Pfam" id="PF00486">
    <property type="entry name" value="Trans_reg_C"/>
    <property type="match status" value="1"/>
</dbReference>
<evidence type="ECO:0000259" key="7">
    <source>
        <dbReference type="PROSITE" id="PS50110"/>
    </source>
</evidence>
<sequence>MIRVIAIDDEQPALRRVGKLLQAIDGVQVCGLFDRPKQLLDHALTSPEPIDLAFLDIEMQGMNGVELARRLREARPEIQVAFLTAYEEYARDAFDVEALDYLLKPIVEGDLARTLQRFEKRFGRREDPGSPSERKLSVRSFGPFSVATAGGEPIRFRNSKSRELLAYLHHAREKSVGKAQILDSLWQGRDVEKAQANLHSTVYQLRKDLEACGLHGVVEQLKTAGGSYCLRWPSPVDDDVAEYEKTCRHYESTNSLAHLMQAIQLYGDGYLAGSGYGWAAPRQAELELRHAQLLEALADAYVGRNRHELALGPMEKLVHLQPLDERLHAKMVALLLLMNRSGDAMAYYKLMTELLDQAEEGSVLDFARLSANPASMF</sequence>
<gene>
    <name evidence="8" type="ORF">IDH41_08900</name>
</gene>
<dbReference type="GO" id="GO:0003677">
    <property type="term" value="F:DNA binding"/>
    <property type="evidence" value="ECO:0007669"/>
    <property type="project" value="UniProtKB-KW"/>
</dbReference>
<evidence type="ECO:0000256" key="4">
    <source>
        <dbReference type="ARBA" id="ARBA00023125"/>
    </source>
</evidence>
<dbReference type="SUPFAM" id="SSF48452">
    <property type="entry name" value="TPR-like"/>
    <property type="match status" value="1"/>
</dbReference>
<dbReference type="EMBL" id="JACXIY010000011">
    <property type="protein sequence ID" value="MBD2868696.1"/>
    <property type="molecule type" value="Genomic_DNA"/>
</dbReference>